<protein>
    <submittedName>
        <fullName evidence="1">Uncharacterized protein</fullName>
    </submittedName>
</protein>
<gene>
    <name evidence="1" type="ORF">SeLEV6574_g00688</name>
</gene>
<organism evidence="1 2">
    <name type="scientific">Synchytrium endobioticum</name>
    <dbReference type="NCBI Taxonomy" id="286115"/>
    <lineage>
        <taxon>Eukaryota</taxon>
        <taxon>Fungi</taxon>
        <taxon>Fungi incertae sedis</taxon>
        <taxon>Chytridiomycota</taxon>
        <taxon>Chytridiomycota incertae sedis</taxon>
        <taxon>Chytridiomycetes</taxon>
        <taxon>Synchytriales</taxon>
        <taxon>Synchytriaceae</taxon>
        <taxon>Synchytrium</taxon>
    </lineage>
</organism>
<name>A0A507DGM5_9FUNG</name>
<reference evidence="1 2" key="1">
    <citation type="journal article" date="2019" name="Sci. Rep.">
        <title>Comparative genomics of chytrid fungi reveal insights into the obligate biotrophic and pathogenic lifestyle of Synchytrium endobioticum.</title>
        <authorList>
            <person name="van de Vossenberg B.T.L.H."/>
            <person name="Warris S."/>
            <person name="Nguyen H.D.T."/>
            <person name="van Gent-Pelzer M.P.E."/>
            <person name="Joly D.L."/>
            <person name="van de Geest H.C."/>
            <person name="Bonants P.J.M."/>
            <person name="Smith D.S."/>
            <person name="Levesque C.A."/>
            <person name="van der Lee T.A.J."/>
        </authorList>
    </citation>
    <scope>NUCLEOTIDE SEQUENCE [LARGE SCALE GENOMIC DNA]</scope>
    <source>
        <strain evidence="1 2">LEV6574</strain>
    </source>
</reference>
<accession>A0A507DGM5</accession>
<comment type="caution">
    <text evidence="1">The sequence shown here is derived from an EMBL/GenBank/DDBJ whole genome shotgun (WGS) entry which is preliminary data.</text>
</comment>
<dbReference type="EMBL" id="QEAM01000013">
    <property type="protein sequence ID" value="TPX50763.1"/>
    <property type="molecule type" value="Genomic_DNA"/>
</dbReference>
<dbReference type="VEuPathDB" id="FungiDB:SeMB42_g02126"/>
<dbReference type="OrthoDB" id="422362at2759"/>
<dbReference type="AlphaFoldDB" id="A0A507DGM5"/>
<evidence type="ECO:0000313" key="2">
    <source>
        <dbReference type="Proteomes" id="UP000320475"/>
    </source>
</evidence>
<sequence length="157" mass="17370">MPIAEQHELSASPYPTRVEKVSYGHALVASRNLEAGTIVEKFVGPDVMYETLSDVDKTYVLNYQPMGCSEWKWYGLFGFDGSDVSLRLGSSRNRMHATRTTRVIQTASSQMTSTSKPSSQLRRGNKSPLCIMWAPMRIGGILFGALNVNVGLAHVKE</sequence>
<dbReference type="Proteomes" id="UP000320475">
    <property type="component" value="Unassembled WGS sequence"/>
</dbReference>
<evidence type="ECO:0000313" key="1">
    <source>
        <dbReference type="EMBL" id="TPX50763.1"/>
    </source>
</evidence>
<proteinExistence type="predicted"/>